<dbReference type="OrthoDB" id="1739768at2"/>
<comment type="caution">
    <text evidence="1">The sequence shown here is derived from an EMBL/GenBank/DDBJ whole genome shotgun (WGS) entry which is preliminary data.</text>
</comment>
<protein>
    <submittedName>
        <fullName evidence="1">Uncharacterized protein</fullName>
    </submittedName>
</protein>
<dbReference type="RefSeq" id="WP_114296167.1">
    <property type="nucleotide sequence ID" value="NZ_QPJT01000002.1"/>
</dbReference>
<keyword evidence="2" id="KW-1185">Reference proteome</keyword>
<evidence type="ECO:0000313" key="2">
    <source>
        <dbReference type="Proteomes" id="UP000253034"/>
    </source>
</evidence>
<dbReference type="AlphaFoldDB" id="A0A369BHJ6"/>
<evidence type="ECO:0000313" key="1">
    <source>
        <dbReference type="EMBL" id="RCX20048.1"/>
    </source>
</evidence>
<organism evidence="1 2">
    <name type="scientific">Anaerobacterium chartisolvens</name>
    <dbReference type="NCBI Taxonomy" id="1297424"/>
    <lineage>
        <taxon>Bacteria</taxon>
        <taxon>Bacillati</taxon>
        <taxon>Bacillota</taxon>
        <taxon>Clostridia</taxon>
        <taxon>Eubacteriales</taxon>
        <taxon>Oscillospiraceae</taxon>
        <taxon>Anaerobacterium</taxon>
    </lineage>
</organism>
<name>A0A369BHJ6_9FIRM</name>
<dbReference type="Proteomes" id="UP000253034">
    <property type="component" value="Unassembled WGS sequence"/>
</dbReference>
<accession>A0A369BHJ6</accession>
<reference evidence="1 2" key="1">
    <citation type="submission" date="2018-07" db="EMBL/GenBank/DDBJ databases">
        <title>Genomic Encyclopedia of Type Strains, Phase IV (KMG-IV): sequencing the most valuable type-strain genomes for metagenomic binning, comparative biology and taxonomic classification.</title>
        <authorList>
            <person name="Goeker M."/>
        </authorList>
    </citation>
    <scope>NUCLEOTIDE SEQUENCE [LARGE SCALE GENOMIC DNA]</scope>
    <source>
        <strain evidence="1 2">DSM 27016</strain>
    </source>
</reference>
<proteinExistence type="predicted"/>
<gene>
    <name evidence="1" type="ORF">DFR58_102117</name>
</gene>
<sequence length="69" mass="8034">MNDSRLANEVLLSWQRCMAKNLSTENIPKDMKQRTESLDAKNQALVSVFERVTDDIKNCFKNQKIFRTA</sequence>
<dbReference type="EMBL" id="QPJT01000002">
    <property type="protein sequence ID" value="RCX20048.1"/>
    <property type="molecule type" value="Genomic_DNA"/>
</dbReference>